<keyword evidence="3" id="KW-1185">Reference proteome</keyword>
<protein>
    <submittedName>
        <fullName evidence="2">Uncharacterized protein</fullName>
    </submittedName>
</protein>
<dbReference type="AlphaFoldDB" id="A0A418KKV9"/>
<dbReference type="EMBL" id="QUAL01000234">
    <property type="protein sequence ID" value="RIQ16875.1"/>
    <property type="molecule type" value="Genomic_DNA"/>
</dbReference>
<name>A0A418KKV9_9ACTN</name>
<evidence type="ECO:0000313" key="3">
    <source>
        <dbReference type="Proteomes" id="UP000284057"/>
    </source>
</evidence>
<feature type="transmembrane region" description="Helical" evidence="1">
    <location>
        <begin position="21"/>
        <end position="44"/>
    </location>
</feature>
<accession>A0A418KKV9</accession>
<proteinExistence type="predicted"/>
<dbReference type="Proteomes" id="UP000284057">
    <property type="component" value="Unassembled WGS sequence"/>
</dbReference>
<reference evidence="2 3" key="1">
    <citation type="submission" date="2018-09" db="EMBL/GenBank/DDBJ databases">
        <title>Isolation, diversity and antifungal activity of actinobacteria from wheat.</title>
        <authorList>
            <person name="Han C."/>
        </authorList>
    </citation>
    <scope>NUCLEOTIDE SEQUENCE [LARGE SCALE GENOMIC DNA]</scope>
    <source>
        <strain evidence="2 3">NEAU-YY265</strain>
    </source>
</reference>
<feature type="transmembrane region" description="Helical" evidence="1">
    <location>
        <begin position="50"/>
        <end position="70"/>
    </location>
</feature>
<organism evidence="2 3">
    <name type="scientific">Jiangella rhizosphaerae</name>
    <dbReference type="NCBI Taxonomy" id="2293569"/>
    <lineage>
        <taxon>Bacteria</taxon>
        <taxon>Bacillati</taxon>
        <taxon>Actinomycetota</taxon>
        <taxon>Actinomycetes</taxon>
        <taxon>Jiangellales</taxon>
        <taxon>Jiangellaceae</taxon>
        <taxon>Jiangella</taxon>
    </lineage>
</organism>
<evidence type="ECO:0000256" key="1">
    <source>
        <dbReference type="SAM" id="Phobius"/>
    </source>
</evidence>
<keyword evidence="1" id="KW-1133">Transmembrane helix</keyword>
<feature type="non-terminal residue" evidence="2">
    <location>
        <position position="73"/>
    </location>
</feature>
<evidence type="ECO:0000313" key="2">
    <source>
        <dbReference type="EMBL" id="RIQ16875.1"/>
    </source>
</evidence>
<sequence length="73" mass="7484">MGGMNATLAAARARNRRDVALWAGWAVLVAGTVALAVWALRTLIDVPGDLLPWALLGLAAVPVAVAASALPRL</sequence>
<gene>
    <name evidence="2" type="ORF">DY240_22680</name>
</gene>
<comment type="caution">
    <text evidence="2">The sequence shown here is derived from an EMBL/GenBank/DDBJ whole genome shotgun (WGS) entry which is preliminary data.</text>
</comment>
<keyword evidence="1" id="KW-0472">Membrane</keyword>
<keyword evidence="1" id="KW-0812">Transmembrane</keyword>